<comment type="subcellular location">
    <subcellularLocation>
        <location evidence="2">Membrane</location>
        <topology evidence="2">Single-pass membrane protein</topology>
    </subcellularLocation>
</comment>
<evidence type="ECO:0000256" key="13">
    <source>
        <dbReference type="RuleBase" id="RU000461"/>
    </source>
</evidence>
<comment type="similarity">
    <text evidence="3 13">Belongs to the cytochrome P450 family.</text>
</comment>
<evidence type="ECO:0000256" key="8">
    <source>
        <dbReference type="ARBA" id="ARBA00023002"/>
    </source>
</evidence>
<evidence type="ECO:0000256" key="6">
    <source>
        <dbReference type="ARBA" id="ARBA00022723"/>
    </source>
</evidence>
<proteinExistence type="inferred from homology"/>
<keyword evidence="6 12" id="KW-0479">Metal-binding</keyword>
<evidence type="ECO:0000256" key="1">
    <source>
        <dbReference type="ARBA" id="ARBA00001971"/>
    </source>
</evidence>
<dbReference type="AlphaFoldDB" id="A0AAD7KUJ3"/>
<keyword evidence="7" id="KW-1133">Transmembrane helix</keyword>
<dbReference type="KEGG" id="qsa:O6P43_031072"/>
<dbReference type="InterPro" id="IPR036396">
    <property type="entry name" value="Cyt_P450_sf"/>
</dbReference>
<evidence type="ECO:0000256" key="4">
    <source>
        <dbReference type="ARBA" id="ARBA00022617"/>
    </source>
</evidence>
<dbReference type="InterPro" id="IPR002401">
    <property type="entry name" value="Cyt_P450_E_grp-I"/>
</dbReference>
<protein>
    <submittedName>
        <fullName evidence="14">Cytochrome P450</fullName>
    </submittedName>
</protein>
<dbReference type="PROSITE" id="PS00086">
    <property type="entry name" value="CYTOCHROME_P450"/>
    <property type="match status" value="1"/>
</dbReference>
<dbReference type="PANTHER" id="PTHR47956:SF5">
    <property type="entry name" value="CYTOCHROME P450 71B25-RELATED"/>
    <property type="match status" value="1"/>
</dbReference>
<dbReference type="GO" id="GO:0016020">
    <property type="term" value="C:membrane"/>
    <property type="evidence" value="ECO:0007669"/>
    <property type="project" value="UniProtKB-SubCell"/>
</dbReference>
<dbReference type="InterPro" id="IPR050193">
    <property type="entry name" value="Cytochrome_P450_71"/>
</dbReference>
<sequence length="338" mass="38721">MMSLTATITCRVAFGKRFEGNEFDEGKFQEVVNEAMAMLGSFSASNFFPYVGWIVDKLTGHHDRLERSFHDLDGFYQQVIDQHLDTKETKHEEEQNIIDMLLKLERNQTEIDAVQFTQNHIKAILTCFKNIFLGGVETSAITVVWAMAELIRNPRAMKKSQEEIRNCVGNKGEVDEGDIEQLKYLKMVVKETLRLHPPAPLLVPREAMSHFKINGYDTYPKTQVHVNAWAIQRDPDIWTSPEEFVPERFEDESIDFNGQNYELLPFGSGRRGCPGVYMGLSTVELALANLLYCFDWKLPNGLKEEDVNMEEEAGITVYKKLPLNLVPVKYITGLSKMK</sequence>
<dbReference type="InterPro" id="IPR001128">
    <property type="entry name" value="Cyt_P450"/>
</dbReference>
<keyword evidence="5" id="KW-0812">Transmembrane</keyword>
<dbReference type="GO" id="GO:0005506">
    <property type="term" value="F:iron ion binding"/>
    <property type="evidence" value="ECO:0007669"/>
    <property type="project" value="InterPro"/>
</dbReference>
<dbReference type="Gene3D" id="1.10.630.10">
    <property type="entry name" value="Cytochrome P450"/>
    <property type="match status" value="1"/>
</dbReference>
<dbReference type="Pfam" id="PF00067">
    <property type="entry name" value="p450"/>
    <property type="match status" value="1"/>
</dbReference>
<gene>
    <name evidence="14" type="ORF">O6P43_031072</name>
</gene>
<keyword evidence="4 12" id="KW-0349">Heme</keyword>
<evidence type="ECO:0000256" key="5">
    <source>
        <dbReference type="ARBA" id="ARBA00022692"/>
    </source>
</evidence>
<keyword evidence="15" id="KW-1185">Reference proteome</keyword>
<name>A0AAD7KUJ3_QUISA</name>
<dbReference type="PRINTS" id="PR00385">
    <property type="entry name" value="P450"/>
</dbReference>
<comment type="caution">
    <text evidence="14">The sequence shown here is derived from an EMBL/GenBank/DDBJ whole genome shotgun (WGS) entry which is preliminary data.</text>
</comment>
<dbReference type="SUPFAM" id="SSF48264">
    <property type="entry name" value="Cytochrome P450"/>
    <property type="match status" value="1"/>
</dbReference>
<evidence type="ECO:0000256" key="12">
    <source>
        <dbReference type="PIRSR" id="PIRSR602401-1"/>
    </source>
</evidence>
<evidence type="ECO:0000256" key="11">
    <source>
        <dbReference type="ARBA" id="ARBA00023136"/>
    </source>
</evidence>
<keyword evidence="10 13" id="KW-0503">Monooxygenase</keyword>
<keyword evidence="11" id="KW-0472">Membrane</keyword>
<dbReference type="EMBL" id="JARAOO010000013">
    <property type="protein sequence ID" value="KAJ7946102.1"/>
    <property type="molecule type" value="Genomic_DNA"/>
</dbReference>
<dbReference type="GO" id="GO:0004497">
    <property type="term" value="F:monooxygenase activity"/>
    <property type="evidence" value="ECO:0007669"/>
    <property type="project" value="UniProtKB-KW"/>
</dbReference>
<evidence type="ECO:0000256" key="9">
    <source>
        <dbReference type="ARBA" id="ARBA00023004"/>
    </source>
</evidence>
<dbReference type="Proteomes" id="UP001163823">
    <property type="component" value="Chromosome 13"/>
</dbReference>
<evidence type="ECO:0000256" key="7">
    <source>
        <dbReference type="ARBA" id="ARBA00022989"/>
    </source>
</evidence>
<dbReference type="CDD" id="cd11072">
    <property type="entry name" value="CYP71-like"/>
    <property type="match status" value="1"/>
</dbReference>
<evidence type="ECO:0000313" key="14">
    <source>
        <dbReference type="EMBL" id="KAJ7946102.1"/>
    </source>
</evidence>
<reference evidence="14" key="1">
    <citation type="journal article" date="2023" name="Science">
        <title>Elucidation of the pathway for biosynthesis of saponin adjuvants from the soapbark tree.</title>
        <authorList>
            <person name="Reed J."/>
            <person name="Orme A."/>
            <person name="El-Demerdash A."/>
            <person name="Owen C."/>
            <person name="Martin L.B.B."/>
            <person name="Misra R.C."/>
            <person name="Kikuchi S."/>
            <person name="Rejzek M."/>
            <person name="Martin A.C."/>
            <person name="Harkess A."/>
            <person name="Leebens-Mack J."/>
            <person name="Louveau T."/>
            <person name="Stephenson M.J."/>
            <person name="Osbourn A."/>
        </authorList>
    </citation>
    <scope>NUCLEOTIDE SEQUENCE</scope>
    <source>
        <strain evidence="14">S10</strain>
    </source>
</reference>
<dbReference type="InterPro" id="IPR017972">
    <property type="entry name" value="Cyt_P450_CS"/>
</dbReference>
<dbReference type="PRINTS" id="PR00463">
    <property type="entry name" value="EP450I"/>
</dbReference>
<evidence type="ECO:0000256" key="3">
    <source>
        <dbReference type="ARBA" id="ARBA00010617"/>
    </source>
</evidence>
<dbReference type="PANTHER" id="PTHR47956">
    <property type="entry name" value="CYTOCHROME P450 71B11-RELATED"/>
    <property type="match status" value="1"/>
</dbReference>
<keyword evidence="8 13" id="KW-0560">Oxidoreductase</keyword>
<keyword evidence="9 12" id="KW-0408">Iron</keyword>
<organism evidence="14 15">
    <name type="scientific">Quillaja saponaria</name>
    <name type="common">Soap bark tree</name>
    <dbReference type="NCBI Taxonomy" id="32244"/>
    <lineage>
        <taxon>Eukaryota</taxon>
        <taxon>Viridiplantae</taxon>
        <taxon>Streptophyta</taxon>
        <taxon>Embryophyta</taxon>
        <taxon>Tracheophyta</taxon>
        <taxon>Spermatophyta</taxon>
        <taxon>Magnoliopsida</taxon>
        <taxon>eudicotyledons</taxon>
        <taxon>Gunneridae</taxon>
        <taxon>Pentapetalae</taxon>
        <taxon>rosids</taxon>
        <taxon>fabids</taxon>
        <taxon>Fabales</taxon>
        <taxon>Quillajaceae</taxon>
        <taxon>Quillaja</taxon>
    </lineage>
</organism>
<accession>A0AAD7KUJ3</accession>
<dbReference type="GO" id="GO:0016705">
    <property type="term" value="F:oxidoreductase activity, acting on paired donors, with incorporation or reduction of molecular oxygen"/>
    <property type="evidence" value="ECO:0007669"/>
    <property type="project" value="InterPro"/>
</dbReference>
<evidence type="ECO:0000313" key="15">
    <source>
        <dbReference type="Proteomes" id="UP001163823"/>
    </source>
</evidence>
<evidence type="ECO:0000256" key="2">
    <source>
        <dbReference type="ARBA" id="ARBA00004167"/>
    </source>
</evidence>
<evidence type="ECO:0000256" key="10">
    <source>
        <dbReference type="ARBA" id="ARBA00023033"/>
    </source>
</evidence>
<dbReference type="FunFam" id="1.10.630.10:FF:000126">
    <property type="entry name" value="Predicted protein"/>
    <property type="match status" value="1"/>
</dbReference>
<feature type="binding site" description="axial binding residue" evidence="12">
    <location>
        <position position="273"/>
    </location>
    <ligand>
        <name>heme</name>
        <dbReference type="ChEBI" id="CHEBI:30413"/>
    </ligand>
    <ligandPart>
        <name>Fe</name>
        <dbReference type="ChEBI" id="CHEBI:18248"/>
    </ligandPart>
</feature>
<dbReference type="GO" id="GO:0020037">
    <property type="term" value="F:heme binding"/>
    <property type="evidence" value="ECO:0007669"/>
    <property type="project" value="InterPro"/>
</dbReference>
<comment type="cofactor">
    <cofactor evidence="1 12">
        <name>heme</name>
        <dbReference type="ChEBI" id="CHEBI:30413"/>
    </cofactor>
</comment>